<dbReference type="SUPFAM" id="SSF53697">
    <property type="entry name" value="SIS domain"/>
    <property type="match status" value="1"/>
</dbReference>
<protein>
    <submittedName>
        <fullName evidence="6">Transcriptional regulator</fullName>
    </submittedName>
</protein>
<name>A0ABR5AMV2_9BACL</name>
<dbReference type="PANTHER" id="PTHR30514:SF1">
    <property type="entry name" value="HTH-TYPE TRANSCRIPTIONAL REGULATOR HEXR-RELATED"/>
    <property type="match status" value="1"/>
</dbReference>
<dbReference type="InterPro" id="IPR047640">
    <property type="entry name" value="RpiR-like"/>
</dbReference>
<proteinExistence type="predicted"/>
<organism evidence="6 7">
    <name type="scientific">Gordoniibacillus kamchatkensis</name>
    <dbReference type="NCBI Taxonomy" id="1590651"/>
    <lineage>
        <taxon>Bacteria</taxon>
        <taxon>Bacillati</taxon>
        <taxon>Bacillota</taxon>
        <taxon>Bacilli</taxon>
        <taxon>Bacillales</taxon>
        <taxon>Paenibacillaceae</taxon>
        <taxon>Gordoniibacillus</taxon>
    </lineage>
</organism>
<keyword evidence="7" id="KW-1185">Reference proteome</keyword>
<dbReference type="InterPro" id="IPR046348">
    <property type="entry name" value="SIS_dom_sf"/>
</dbReference>
<keyword evidence="2" id="KW-0238">DNA-binding</keyword>
<feature type="domain" description="HTH rpiR-type" evidence="4">
    <location>
        <begin position="2"/>
        <end position="78"/>
    </location>
</feature>
<comment type="caution">
    <text evidence="6">The sequence shown here is derived from an EMBL/GenBank/DDBJ whole genome shotgun (WGS) entry which is preliminary data.</text>
</comment>
<evidence type="ECO:0000256" key="2">
    <source>
        <dbReference type="ARBA" id="ARBA00023125"/>
    </source>
</evidence>
<dbReference type="Gene3D" id="3.40.50.10490">
    <property type="entry name" value="Glucose-6-phosphate isomerase like protein, domain 1"/>
    <property type="match status" value="1"/>
</dbReference>
<evidence type="ECO:0000256" key="3">
    <source>
        <dbReference type="ARBA" id="ARBA00023163"/>
    </source>
</evidence>
<dbReference type="InterPro" id="IPR000281">
    <property type="entry name" value="HTH_RpiR"/>
</dbReference>
<evidence type="ECO:0000256" key="1">
    <source>
        <dbReference type="ARBA" id="ARBA00023015"/>
    </source>
</evidence>
<keyword evidence="1" id="KW-0805">Transcription regulation</keyword>
<dbReference type="RefSeq" id="WP_041045062.1">
    <property type="nucleotide sequence ID" value="NZ_JXAK01000002.1"/>
</dbReference>
<reference evidence="6 7" key="1">
    <citation type="submission" date="2014-12" db="EMBL/GenBank/DDBJ databases">
        <title>Draft genome sequence of Paenibacillus kamchatkensis strain B-2647.</title>
        <authorList>
            <person name="Karlyshev A.V."/>
            <person name="Kudryashova E.B."/>
        </authorList>
    </citation>
    <scope>NUCLEOTIDE SEQUENCE [LARGE SCALE GENOMIC DNA]</scope>
    <source>
        <strain evidence="6 7">VKM B-2647</strain>
    </source>
</reference>
<gene>
    <name evidence="6" type="ORF">SD70_01850</name>
</gene>
<dbReference type="PROSITE" id="PS51464">
    <property type="entry name" value="SIS"/>
    <property type="match status" value="1"/>
</dbReference>
<dbReference type="Proteomes" id="UP000031967">
    <property type="component" value="Unassembled WGS sequence"/>
</dbReference>
<dbReference type="InterPro" id="IPR036388">
    <property type="entry name" value="WH-like_DNA-bd_sf"/>
</dbReference>
<dbReference type="SUPFAM" id="SSF46689">
    <property type="entry name" value="Homeodomain-like"/>
    <property type="match status" value="1"/>
</dbReference>
<evidence type="ECO:0000259" key="5">
    <source>
        <dbReference type="PROSITE" id="PS51464"/>
    </source>
</evidence>
<dbReference type="InterPro" id="IPR035472">
    <property type="entry name" value="RpiR-like_SIS"/>
</dbReference>
<keyword evidence="3" id="KW-0804">Transcription</keyword>
<feature type="domain" description="SIS" evidence="5">
    <location>
        <begin position="124"/>
        <end position="264"/>
    </location>
</feature>
<evidence type="ECO:0000313" key="6">
    <source>
        <dbReference type="EMBL" id="KIL42290.1"/>
    </source>
</evidence>
<evidence type="ECO:0000313" key="7">
    <source>
        <dbReference type="Proteomes" id="UP000031967"/>
    </source>
</evidence>
<dbReference type="Pfam" id="PF01418">
    <property type="entry name" value="HTH_6"/>
    <property type="match status" value="1"/>
</dbReference>
<evidence type="ECO:0000259" key="4">
    <source>
        <dbReference type="PROSITE" id="PS51071"/>
    </source>
</evidence>
<dbReference type="InterPro" id="IPR001347">
    <property type="entry name" value="SIS_dom"/>
</dbReference>
<dbReference type="InterPro" id="IPR009057">
    <property type="entry name" value="Homeodomain-like_sf"/>
</dbReference>
<dbReference type="EMBL" id="JXAK01000002">
    <property type="protein sequence ID" value="KIL42290.1"/>
    <property type="molecule type" value="Genomic_DNA"/>
</dbReference>
<sequence length="287" mass="31552">MPGILVALQDAMADLHQKEQQLAEYIIAHPLETTHLSIVELAEQSGTSTATVSRFCKSFHFVGFGDFKLKLAAELATRRSAAPTYQDIVADTRIADLIAGVQQNHLRSITETGQLLDPAMLERTVAALHQARQIDIYGVATSGVVASDFYQKLVRLGRRTSMFTDTHMQVTSAATLCEDDVVLAISYSGETPEIVDAVSCAKERGATTISLTKNGPNTLASLTDLQLFTSSLEEGIRRGDMASRIAQLFVLDVVFTGLLSSAFDTYIPKLEESFQYVRRYRKPSKER</sequence>
<accession>A0ABR5AMV2</accession>
<dbReference type="PANTHER" id="PTHR30514">
    <property type="entry name" value="GLUCOKINASE"/>
    <property type="match status" value="1"/>
</dbReference>
<dbReference type="Pfam" id="PF01380">
    <property type="entry name" value="SIS"/>
    <property type="match status" value="1"/>
</dbReference>
<dbReference type="CDD" id="cd05013">
    <property type="entry name" value="SIS_RpiR"/>
    <property type="match status" value="1"/>
</dbReference>
<dbReference type="Gene3D" id="1.10.10.10">
    <property type="entry name" value="Winged helix-like DNA-binding domain superfamily/Winged helix DNA-binding domain"/>
    <property type="match status" value="1"/>
</dbReference>
<dbReference type="PROSITE" id="PS51071">
    <property type="entry name" value="HTH_RPIR"/>
    <property type="match status" value="1"/>
</dbReference>